<sequence>MGECFRRLNDRIVRPDSVILIRTRICDVKAESRWRQFGMTEFEVLIDFCSGVGHCSTLIATVNDNLRLSGRWNTALSCYLARRRRYILALERASP</sequence>
<dbReference type="EMBL" id="MU006703">
    <property type="protein sequence ID" value="KAF2631979.1"/>
    <property type="molecule type" value="Genomic_DNA"/>
</dbReference>
<gene>
    <name evidence="1" type="ORF">BU25DRAFT_136858</name>
</gene>
<keyword evidence="2" id="KW-1185">Reference proteome</keyword>
<proteinExistence type="predicted"/>
<organism evidence="1 2">
    <name type="scientific">Macroventuria anomochaeta</name>
    <dbReference type="NCBI Taxonomy" id="301207"/>
    <lineage>
        <taxon>Eukaryota</taxon>
        <taxon>Fungi</taxon>
        <taxon>Dikarya</taxon>
        <taxon>Ascomycota</taxon>
        <taxon>Pezizomycotina</taxon>
        <taxon>Dothideomycetes</taxon>
        <taxon>Pleosporomycetidae</taxon>
        <taxon>Pleosporales</taxon>
        <taxon>Pleosporineae</taxon>
        <taxon>Didymellaceae</taxon>
        <taxon>Macroventuria</taxon>
    </lineage>
</organism>
<name>A0ACB6SF86_9PLEO</name>
<evidence type="ECO:0000313" key="2">
    <source>
        <dbReference type="Proteomes" id="UP000799754"/>
    </source>
</evidence>
<evidence type="ECO:0000313" key="1">
    <source>
        <dbReference type="EMBL" id="KAF2631979.1"/>
    </source>
</evidence>
<accession>A0ACB6SF86</accession>
<protein>
    <submittedName>
        <fullName evidence="1">Uncharacterized protein</fullName>
    </submittedName>
</protein>
<reference evidence="1" key="1">
    <citation type="journal article" date="2020" name="Stud. Mycol.">
        <title>101 Dothideomycetes genomes: a test case for predicting lifestyles and emergence of pathogens.</title>
        <authorList>
            <person name="Haridas S."/>
            <person name="Albert R."/>
            <person name="Binder M."/>
            <person name="Bloem J."/>
            <person name="Labutti K."/>
            <person name="Salamov A."/>
            <person name="Andreopoulos B."/>
            <person name="Baker S."/>
            <person name="Barry K."/>
            <person name="Bills G."/>
            <person name="Bluhm B."/>
            <person name="Cannon C."/>
            <person name="Castanera R."/>
            <person name="Culley D."/>
            <person name="Daum C."/>
            <person name="Ezra D."/>
            <person name="Gonzalez J."/>
            <person name="Henrissat B."/>
            <person name="Kuo A."/>
            <person name="Liang C."/>
            <person name="Lipzen A."/>
            <person name="Lutzoni F."/>
            <person name="Magnuson J."/>
            <person name="Mondo S."/>
            <person name="Nolan M."/>
            <person name="Ohm R."/>
            <person name="Pangilinan J."/>
            <person name="Park H.-J."/>
            <person name="Ramirez L."/>
            <person name="Alfaro M."/>
            <person name="Sun H."/>
            <person name="Tritt A."/>
            <person name="Yoshinaga Y."/>
            <person name="Zwiers L.-H."/>
            <person name="Turgeon B."/>
            <person name="Goodwin S."/>
            <person name="Spatafora J."/>
            <person name="Crous P."/>
            <person name="Grigoriev I."/>
        </authorList>
    </citation>
    <scope>NUCLEOTIDE SEQUENCE</scope>
    <source>
        <strain evidence="1">CBS 525.71</strain>
    </source>
</reference>
<dbReference type="Proteomes" id="UP000799754">
    <property type="component" value="Unassembled WGS sequence"/>
</dbReference>
<comment type="caution">
    <text evidence="1">The sequence shown here is derived from an EMBL/GenBank/DDBJ whole genome shotgun (WGS) entry which is preliminary data.</text>
</comment>